<keyword evidence="1" id="KW-0443">Lipid metabolism</keyword>
<gene>
    <name evidence="5" type="ORF">CGOC_LOCUS4981</name>
</gene>
<feature type="domain" description="Phosphatidylinositol-specific phospholipase C X" evidence="2">
    <location>
        <begin position="183"/>
        <end position="226"/>
    </location>
</feature>
<dbReference type="InterPro" id="IPR001192">
    <property type="entry name" value="PI-PLC_fam"/>
</dbReference>
<dbReference type="GO" id="GO:0046488">
    <property type="term" value="P:phosphatidylinositol metabolic process"/>
    <property type="evidence" value="ECO:0007669"/>
    <property type="project" value="TreeGrafter"/>
</dbReference>
<evidence type="ECO:0000259" key="3">
    <source>
        <dbReference type="Pfam" id="PF23329"/>
    </source>
</evidence>
<dbReference type="InterPro" id="IPR057061">
    <property type="entry name" value="PLCG_EF-hand_2"/>
</dbReference>
<dbReference type="PRINTS" id="PR00390">
    <property type="entry name" value="PHPHLIPASEC"/>
</dbReference>
<dbReference type="SUPFAM" id="SSF47473">
    <property type="entry name" value="EF-hand"/>
    <property type="match status" value="1"/>
</dbReference>
<dbReference type="EMBL" id="UYRV01014546">
    <property type="protein sequence ID" value="VDK60354.1"/>
    <property type="molecule type" value="Genomic_DNA"/>
</dbReference>
<dbReference type="GO" id="GO:0051209">
    <property type="term" value="P:release of sequestered calcium ion into cytosol"/>
    <property type="evidence" value="ECO:0007669"/>
    <property type="project" value="TreeGrafter"/>
</dbReference>
<evidence type="ECO:0000313" key="5">
    <source>
        <dbReference type="EMBL" id="VDK60354.1"/>
    </source>
</evidence>
<dbReference type="InterPro" id="IPR000909">
    <property type="entry name" value="PLipase_C_PInositol-sp_X_dom"/>
</dbReference>
<evidence type="ECO:0000313" key="6">
    <source>
        <dbReference type="Proteomes" id="UP000271889"/>
    </source>
</evidence>
<dbReference type="PANTHER" id="PTHR10336">
    <property type="entry name" value="PHOSPHOINOSITIDE-SPECIFIC PHOSPHOLIPASE C FAMILY PROTEIN"/>
    <property type="match status" value="1"/>
</dbReference>
<dbReference type="OrthoDB" id="269822at2759"/>
<dbReference type="Proteomes" id="UP000271889">
    <property type="component" value="Unassembled WGS sequence"/>
</dbReference>
<dbReference type="Gene3D" id="3.20.20.190">
    <property type="entry name" value="Phosphatidylinositol (PI) phosphodiesterase"/>
    <property type="match status" value="1"/>
</dbReference>
<accession>A0A3P6SZK8</accession>
<feature type="domain" description="PLCG1 EF-hand" evidence="3">
    <location>
        <begin position="18"/>
        <end position="85"/>
    </location>
</feature>
<dbReference type="GO" id="GO:0004435">
    <property type="term" value="F:phosphatidylinositol-4,5-bisphosphate phospholipase C activity"/>
    <property type="evidence" value="ECO:0007669"/>
    <property type="project" value="UniProtKB-EC"/>
</dbReference>
<organism evidence="5 6">
    <name type="scientific">Cylicostephanus goldi</name>
    <name type="common">Nematode worm</name>
    <dbReference type="NCBI Taxonomy" id="71465"/>
    <lineage>
        <taxon>Eukaryota</taxon>
        <taxon>Metazoa</taxon>
        <taxon>Ecdysozoa</taxon>
        <taxon>Nematoda</taxon>
        <taxon>Chromadorea</taxon>
        <taxon>Rhabditida</taxon>
        <taxon>Rhabditina</taxon>
        <taxon>Rhabditomorpha</taxon>
        <taxon>Strongyloidea</taxon>
        <taxon>Strongylidae</taxon>
        <taxon>Cylicostephanus</taxon>
    </lineage>
</organism>
<evidence type="ECO:0000259" key="4">
    <source>
        <dbReference type="Pfam" id="PF23583"/>
    </source>
</evidence>
<dbReference type="InterPro" id="IPR056586">
    <property type="entry name" value="EF-hand_PLCG1"/>
</dbReference>
<proteinExistence type="predicted"/>
<dbReference type="PANTHER" id="PTHR10336:SF159">
    <property type="entry name" value="1-PHOSPHATIDYLINOSITOL 4,5-BISPHOSPHATE PHOSPHODIESTERASE GAMMA"/>
    <property type="match status" value="1"/>
</dbReference>
<dbReference type="SUPFAM" id="SSF51695">
    <property type="entry name" value="PLC-like phosphodiesterases"/>
    <property type="match status" value="1"/>
</dbReference>
<dbReference type="InterPro" id="IPR017946">
    <property type="entry name" value="PLC-like_Pdiesterase_TIM-brl"/>
</dbReference>
<reference evidence="5 6" key="1">
    <citation type="submission" date="2018-11" db="EMBL/GenBank/DDBJ databases">
        <authorList>
            <consortium name="Pathogen Informatics"/>
        </authorList>
    </citation>
    <scope>NUCLEOTIDE SEQUENCE [LARGE SCALE GENOMIC DNA]</scope>
</reference>
<dbReference type="GO" id="GO:0048015">
    <property type="term" value="P:phosphatidylinositol-mediated signaling"/>
    <property type="evidence" value="ECO:0007669"/>
    <property type="project" value="TreeGrafter"/>
</dbReference>
<keyword evidence="1" id="KW-0442">Lipid degradation</keyword>
<dbReference type="Pfam" id="PF00388">
    <property type="entry name" value="PI-PLC-X"/>
    <property type="match status" value="1"/>
</dbReference>
<comment type="catalytic activity">
    <reaction evidence="1">
        <text>a 1,2-diacyl-sn-glycero-3-phospho-(1D-myo-inositol-4,5-bisphosphate) + H2O = 1D-myo-inositol 1,4,5-trisphosphate + a 1,2-diacyl-sn-glycerol + H(+)</text>
        <dbReference type="Rhea" id="RHEA:33179"/>
        <dbReference type="ChEBI" id="CHEBI:15377"/>
        <dbReference type="ChEBI" id="CHEBI:15378"/>
        <dbReference type="ChEBI" id="CHEBI:17815"/>
        <dbReference type="ChEBI" id="CHEBI:58456"/>
        <dbReference type="ChEBI" id="CHEBI:203600"/>
        <dbReference type="EC" id="3.1.4.11"/>
    </reaction>
</comment>
<dbReference type="AlphaFoldDB" id="A0A3P6SZK8"/>
<evidence type="ECO:0000256" key="1">
    <source>
        <dbReference type="RuleBase" id="RU361133"/>
    </source>
</evidence>
<keyword evidence="1" id="KW-0378">Hydrolase</keyword>
<dbReference type="Pfam" id="PF23583">
    <property type="entry name" value="EF_HAND_2_PLCG"/>
    <property type="match status" value="1"/>
</dbReference>
<sequence>MWNEGVHNLMLDTRDRFSSSHSARIERFIAKHFYNLVTPGTEFVARKHMKPFVQTSLQYKVSSRQLQEVTEDQMNLLQFTKATKNFIHSHTLFTSRFAELSQDGTTITFDGFMRFLELMQRDDMISNRARVVDFLKRFLNIDEYLNETLPEEPSLSVMEFCDFLFSRENSIWDSMNEKVIHDMTRPLSHYWIASSHNTYLTGDQLRSESSLDSYAQALLLGCRCIE</sequence>
<keyword evidence="6" id="KW-1185">Reference proteome</keyword>
<protein>
    <recommendedName>
        <fullName evidence="1">Phosphoinositide phospholipase C</fullName>
        <ecNumber evidence="1">3.1.4.11</ecNumber>
    </recommendedName>
</protein>
<name>A0A3P6SZK8_CYLGO</name>
<dbReference type="PROSITE" id="PS50007">
    <property type="entry name" value="PIPLC_X_DOMAIN"/>
    <property type="match status" value="1"/>
</dbReference>
<dbReference type="Pfam" id="PF23329">
    <property type="entry name" value="EF_HAND_1_PLCG"/>
    <property type="match status" value="1"/>
</dbReference>
<feature type="non-terminal residue" evidence="5">
    <location>
        <position position="226"/>
    </location>
</feature>
<dbReference type="EC" id="3.1.4.11" evidence="1"/>
<dbReference type="GO" id="GO:0032587">
    <property type="term" value="C:ruffle membrane"/>
    <property type="evidence" value="ECO:0007669"/>
    <property type="project" value="TreeGrafter"/>
</dbReference>
<dbReference type="GO" id="GO:0010634">
    <property type="term" value="P:positive regulation of epithelial cell migration"/>
    <property type="evidence" value="ECO:0007669"/>
    <property type="project" value="TreeGrafter"/>
</dbReference>
<dbReference type="InterPro" id="IPR011992">
    <property type="entry name" value="EF-hand-dom_pair"/>
</dbReference>
<evidence type="ECO:0000259" key="2">
    <source>
        <dbReference type="Pfam" id="PF00388"/>
    </source>
</evidence>
<feature type="domain" description="PLCG EF-hand" evidence="4">
    <location>
        <begin position="101"/>
        <end position="174"/>
    </location>
</feature>
<dbReference type="GO" id="GO:0016042">
    <property type="term" value="P:lipid catabolic process"/>
    <property type="evidence" value="ECO:0007669"/>
    <property type="project" value="UniProtKB-KW"/>
</dbReference>
<dbReference type="Gene3D" id="1.10.238.10">
    <property type="entry name" value="EF-hand"/>
    <property type="match status" value="1"/>
</dbReference>